<keyword evidence="4" id="KW-1185">Reference proteome</keyword>
<dbReference type="RefSeq" id="WP_200971602.1">
    <property type="nucleotide sequence ID" value="NZ_CP065592.1"/>
</dbReference>
<gene>
    <name evidence="3" type="ORF">IC614_11530</name>
</gene>
<evidence type="ECO:0000313" key="4">
    <source>
        <dbReference type="Proteomes" id="UP000594873"/>
    </source>
</evidence>
<keyword evidence="2" id="KW-0732">Signal</keyword>
<evidence type="ECO:0008006" key="5">
    <source>
        <dbReference type="Google" id="ProtNLM"/>
    </source>
</evidence>
<feature type="chain" id="PRO_5032897000" description="Glycine zipper 2TM domain-containing protein" evidence="2">
    <location>
        <begin position="30"/>
        <end position="117"/>
    </location>
</feature>
<evidence type="ECO:0000256" key="1">
    <source>
        <dbReference type="SAM" id="MobiDB-lite"/>
    </source>
</evidence>
<dbReference type="EMBL" id="CP065592">
    <property type="protein sequence ID" value="QPQ54926.1"/>
    <property type="molecule type" value="Genomic_DNA"/>
</dbReference>
<dbReference type="AlphaFoldDB" id="A0A7T2LLW4"/>
<name>A0A7T2LLW4_9SPHN</name>
<reference evidence="3 4" key="1">
    <citation type="submission" date="2020-11" db="EMBL/GenBank/DDBJ databases">
        <title>Genome seq and assembly of Sphingosinicella sp.</title>
        <authorList>
            <person name="Chhetri G."/>
        </authorList>
    </citation>
    <scope>NUCLEOTIDE SEQUENCE [LARGE SCALE GENOMIC DNA]</scope>
    <source>
        <strain evidence="3 4">UDD2</strain>
    </source>
</reference>
<feature type="signal peptide" evidence="2">
    <location>
        <begin position="1"/>
        <end position="29"/>
    </location>
</feature>
<dbReference type="KEGG" id="sflv:IC614_11530"/>
<sequence length="117" mass="11665">MTISTFRAARAVKIGLLGLAVMSAGVAQAQIKLTPIERTGKASGPYEENAKPVKTAKAKPCKKKGGGLFGAIKKTGLAGVLANHAAGGGLGGVVAGETTRVAVDEAATAEENMKTGC</sequence>
<protein>
    <recommendedName>
        <fullName evidence="5">Glycine zipper 2TM domain-containing protein</fullName>
    </recommendedName>
</protein>
<organism evidence="3 4">
    <name type="scientific">Allosphingosinicella flava</name>
    <dbReference type="NCBI Taxonomy" id="2771430"/>
    <lineage>
        <taxon>Bacteria</taxon>
        <taxon>Pseudomonadati</taxon>
        <taxon>Pseudomonadota</taxon>
        <taxon>Alphaproteobacteria</taxon>
        <taxon>Sphingomonadales</taxon>
        <taxon>Sphingomonadaceae</taxon>
        <taxon>Allosphingosinicella</taxon>
    </lineage>
</organism>
<accession>A0A7T2LLW4</accession>
<feature type="region of interest" description="Disordered" evidence="1">
    <location>
        <begin position="37"/>
        <end position="58"/>
    </location>
</feature>
<dbReference type="Proteomes" id="UP000594873">
    <property type="component" value="Chromosome"/>
</dbReference>
<evidence type="ECO:0000313" key="3">
    <source>
        <dbReference type="EMBL" id="QPQ54926.1"/>
    </source>
</evidence>
<evidence type="ECO:0000256" key="2">
    <source>
        <dbReference type="SAM" id="SignalP"/>
    </source>
</evidence>
<proteinExistence type="predicted"/>